<keyword evidence="1" id="KW-0472">Membrane</keyword>
<dbReference type="RefSeq" id="WP_269424403.1">
    <property type="nucleotide sequence ID" value="NZ_JAPWGY010000006.1"/>
</dbReference>
<protein>
    <submittedName>
        <fullName evidence="2">Uncharacterized protein</fullName>
    </submittedName>
</protein>
<evidence type="ECO:0000313" key="2">
    <source>
        <dbReference type="EMBL" id="MCZ4282253.1"/>
    </source>
</evidence>
<keyword evidence="3" id="KW-1185">Reference proteome</keyword>
<dbReference type="EMBL" id="JAPWGY010000006">
    <property type="protein sequence ID" value="MCZ4282253.1"/>
    <property type="molecule type" value="Genomic_DNA"/>
</dbReference>
<evidence type="ECO:0000313" key="3">
    <source>
        <dbReference type="Proteomes" id="UP001069802"/>
    </source>
</evidence>
<evidence type="ECO:0000256" key="1">
    <source>
        <dbReference type="SAM" id="Phobius"/>
    </source>
</evidence>
<sequence>MSDLFKQSLTIAALMGLVVLVYLGFLVITGQFNQVLLKHEKFWNGICRDEKHGPPAVLAVVAGVLLLTGLLRENPWLLGGGFAVVVWCYVKHRQSLVEDPFDE</sequence>
<accession>A0ABT4LMC2</accession>
<comment type="caution">
    <text evidence="2">The sequence shown here is derived from an EMBL/GenBank/DDBJ whole genome shotgun (WGS) entry which is preliminary data.</text>
</comment>
<dbReference type="Proteomes" id="UP001069802">
    <property type="component" value="Unassembled WGS sequence"/>
</dbReference>
<gene>
    <name evidence="2" type="ORF">O4H49_15805</name>
</gene>
<proteinExistence type="predicted"/>
<name>A0ABT4LMC2_9PROT</name>
<keyword evidence="1" id="KW-0812">Transmembrane</keyword>
<feature type="transmembrane region" description="Helical" evidence="1">
    <location>
        <begin position="12"/>
        <end position="32"/>
    </location>
</feature>
<organism evidence="2 3">
    <name type="scientific">Kiloniella laminariae</name>
    <dbReference type="NCBI Taxonomy" id="454162"/>
    <lineage>
        <taxon>Bacteria</taxon>
        <taxon>Pseudomonadati</taxon>
        <taxon>Pseudomonadota</taxon>
        <taxon>Alphaproteobacteria</taxon>
        <taxon>Rhodospirillales</taxon>
        <taxon>Kiloniellaceae</taxon>
        <taxon>Kiloniella</taxon>
    </lineage>
</organism>
<keyword evidence="1" id="KW-1133">Transmembrane helix</keyword>
<feature type="transmembrane region" description="Helical" evidence="1">
    <location>
        <begin position="52"/>
        <end position="71"/>
    </location>
</feature>
<reference evidence="2" key="1">
    <citation type="submission" date="2022-12" db="EMBL/GenBank/DDBJ databases">
        <title>Bacterial isolates from different developmental stages of Nematostella vectensis.</title>
        <authorList>
            <person name="Fraune S."/>
        </authorList>
    </citation>
    <scope>NUCLEOTIDE SEQUENCE</scope>
    <source>
        <strain evidence="2">G21630-S1</strain>
    </source>
</reference>